<evidence type="ECO:0000256" key="5">
    <source>
        <dbReference type="SAM" id="Phobius"/>
    </source>
</evidence>
<dbReference type="InterPro" id="IPR001732">
    <property type="entry name" value="UDP-Glc/GDP-Man_DH_N"/>
</dbReference>
<dbReference type="PIRSF" id="PIRSF500136">
    <property type="entry name" value="UDP_ManNAc_DH"/>
    <property type="match status" value="1"/>
</dbReference>
<dbReference type="InterPro" id="IPR014026">
    <property type="entry name" value="UDP-Glc/GDP-Man_DH_dimer"/>
</dbReference>
<dbReference type="RefSeq" id="WP_013681200.1">
    <property type="nucleotide sequence ID" value="NC_015318.1"/>
</dbReference>
<dbReference type="InterPro" id="IPR028359">
    <property type="entry name" value="UDP_ManNAc/GlcNAc_DH"/>
</dbReference>
<feature type="transmembrane region" description="Helical" evidence="5">
    <location>
        <begin position="12"/>
        <end position="29"/>
    </location>
</feature>
<organism evidence="7 8">
    <name type="scientific">Hippea maritima (strain ATCC 700847 / DSM 10411 / MH2)</name>
    <dbReference type="NCBI Taxonomy" id="760142"/>
    <lineage>
        <taxon>Bacteria</taxon>
        <taxon>Pseudomonadati</taxon>
        <taxon>Campylobacterota</taxon>
        <taxon>Desulfurellia</taxon>
        <taxon>Desulfurellales</taxon>
        <taxon>Hippeaceae</taxon>
        <taxon>Hippea</taxon>
    </lineage>
</organism>
<dbReference type="SUPFAM" id="SSF52413">
    <property type="entry name" value="UDP-glucose/GDP-mannose dehydrogenase C-terminal domain"/>
    <property type="match status" value="1"/>
</dbReference>
<evidence type="ECO:0000256" key="2">
    <source>
        <dbReference type="ARBA" id="ARBA00023002"/>
    </source>
</evidence>
<keyword evidence="8" id="KW-1185">Reference proteome</keyword>
<dbReference type="Pfam" id="PF00984">
    <property type="entry name" value="UDPG_MGDP_dh"/>
    <property type="match status" value="1"/>
</dbReference>
<dbReference type="FunCoup" id="F2LXG9">
    <property type="interactions" value="361"/>
</dbReference>
<comment type="similarity">
    <text evidence="1 4">Belongs to the UDP-glucose/GDP-mannose dehydrogenase family.</text>
</comment>
<evidence type="ECO:0000259" key="6">
    <source>
        <dbReference type="SMART" id="SM00984"/>
    </source>
</evidence>
<dbReference type="OrthoDB" id="9803238at2"/>
<protein>
    <submittedName>
        <fullName evidence="7">Nucleotide sugar dehydrogenase</fullName>
    </submittedName>
</protein>
<dbReference type="PANTHER" id="PTHR43491">
    <property type="entry name" value="UDP-N-ACETYL-D-MANNOSAMINE DEHYDROGENASE"/>
    <property type="match status" value="1"/>
</dbReference>
<dbReference type="SUPFAM" id="SSF48179">
    <property type="entry name" value="6-phosphogluconate dehydrogenase C-terminal domain-like"/>
    <property type="match status" value="1"/>
</dbReference>
<keyword evidence="5" id="KW-0812">Transmembrane</keyword>
<dbReference type="SMART" id="SM00984">
    <property type="entry name" value="UDPG_MGDP_dh_C"/>
    <property type="match status" value="1"/>
</dbReference>
<gene>
    <name evidence="7" type="ordered locus">Hipma_0176</name>
</gene>
<accession>F2LXG9</accession>
<dbReference type="HOGENOM" id="CLU_023810_3_1_7"/>
<dbReference type="Gene3D" id="3.40.50.720">
    <property type="entry name" value="NAD(P)-binding Rossmann-like Domain"/>
    <property type="match status" value="2"/>
</dbReference>
<name>F2LXG9_HIPMA</name>
<keyword evidence="3" id="KW-0520">NAD</keyword>
<dbReference type="GO" id="GO:0016628">
    <property type="term" value="F:oxidoreductase activity, acting on the CH-CH group of donors, NAD or NADP as acceptor"/>
    <property type="evidence" value="ECO:0007669"/>
    <property type="project" value="InterPro"/>
</dbReference>
<dbReference type="Pfam" id="PF03720">
    <property type="entry name" value="UDPG_MGDP_dh_C"/>
    <property type="match status" value="1"/>
</dbReference>
<dbReference type="InterPro" id="IPR036220">
    <property type="entry name" value="UDP-Glc/GDP-Man_DH_C_sf"/>
</dbReference>
<dbReference type="STRING" id="760142.Hipma_0176"/>
<dbReference type="KEGG" id="hmr:Hipma_0176"/>
<dbReference type="InterPro" id="IPR014027">
    <property type="entry name" value="UDP-Glc/GDP-Man_DH_C"/>
</dbReference>
<keyword evidence="2" id="KW-0560">Oxidoreductase</keyword>
<dbReference type="InterPro" id="IPR008927">
    <property type="entry name" value="6-PGluconate_DH-like_C_sf"/>
</dbReference>
<dbReference type="AlphaFoldDB" id="F2LXG9"/>
<dbReference type="InterPro" id="IPR017476">
    <property type="entry name" value="UDP-Glc/GDP-Man"/>
</dbReference>
<dbReference type="InterPro" id="IPR036291">
    <property type="entry name" value="NAD(P)-bd_dom_sf"/>
</dbReference>
<evidence type="ECO:0000313" key="8">
    <source>
        <dbReference type="Proteomes" id="UP000008139"/>
    </source>
</evidence>
<dbReference type="Pfam" id="PF03721">
    <property type="entry name" value="UDPG_MGDP_dh_N"/>
    <property type="match status" value="1"/>
</dbReference>
<keyword evidence="5" id="KW-1133">Transmembrane helix</keyword>
<dbReference type="InParanoid" id="F2LXG9"/>
<dbReference type="GO" id="GO:0000271">
    <property type="term" value="P:polysaccharide biosynthetic process"/>
    <property type="evidence" value="ECO:0007669"/>
    <property type="project" value="InterPro"/>
</dbReference>
<dbReference type="GO" id="GO:0016616">
    <property type="term" value="F:oxidoreductase activity, acting on the CH-OH group of donors, NAD or NADP as acceptor"/>
    <property type="evidence" value="ECO:0007669"/>
    <property type="project" value="InterPro"/>
</dbReference>
<dbReference type="EMBL" id="CP002606">
    <property type="protein sequence ID" value="AEA33155.1"/>
    <property type="molecule type" value="Genomic_DNA"/>
</dbReference>
<dbReference type="Proteomes" id="UP000008139">
    <property type="component" value="Chromosome"/>
</dbReference>
<reference evidence="8" key="2">
    <citation type="submission" date="2011-03" db="EMBL/GenBank/DDBJ databases">
        <title>The complete genome of Hippea maritima DSM 10411.</title>
        <authorList>
            <consortium name="US DOE Joint Genome Institute (JGI-PGF)"/>
            <person name="Lucas S."/>
            <person name="Copeland A."/>
            <person name="Lapidus A."/>
            <person name="Bruce D."/>
            <person name="Goodwin L."/>
            <person name="Pitluck S."/>
            <person name="Peters L."/>
            <person name="Kyrpides N."/>
            <person name="Mavromatis K."/>
            <person name="Pagani I."/>
            <person name="Ivanova N."/>
            <person name="Mikhailova N."/>
            <person name="Lu M."/>
            <person name="Detter J.C."/>
            <person name="Tapia R."/>
            <person name="Han C."/>
            <person name="Land M."/>
            <person name="Hauser L."/>
            <person name="Markowitz V."/>
            <person name="Cheng J.-F."/>
            <person name="Hugenholtz P."/>
            <person name="Woyke T."/>
            <person name="Wu D."/>
            <person name="Spring S."/>
            <person name="Schroeder M."/>
            <person name="Brambilla E."/>
            <person name="Klenk H.-P."/>
            <person name="Eisen J.A."/>
        </authorList>
    </citation>
    <scope>NUCLEOTIDE SEQUENCE [LARGE SCALE GENOMIC DNA]</scope>
    <source>
        <strain evidence="8">ATCC 700847 / DSM 10411 / MH2</strain>
    </source>
</reference>
<dbReference type="SUPFAM" id="SSF51735">
    <property type="entry name" value="NAD(P)-binding Rossmann-fold domains"/>
    <property type="match status" value="1"/>
</dbReference>
<dbReference type="eggNOG" id="COG0677">
    <property type="taxonomic scope" value="Bacteria"/>
</dbReference>
<sequence>MRIEEFLNKEKIIAVIGLGYVGMPLLYHLSKYFKTIGFDVKRERVEELKKGIDSTGELEGVDFLKNGIEFSCDESVLDEADVFIVAVPTPIDKHKLPDLRPLRSATNTVARHIKKGSIVVYESTVYPFATKEECVPILENVSNLRYCQDFFVGYSPERINPGDKVHTPDKITKIVSGCNQETAELLAKIYGQINNNNIFIAESIEVAEAAKVIENTQRDINIALMNELSKIFNMMGINTYAVLNAAKTKWNFLAFEPGLVGGHCIGVDPYYLTYKAQEIGYHPEVILSGRRINDSMGEYVAKEAVKKLIKSGRTILSSRALILGITFKENVPDIRNSRVIDIVRELEEFGVVVDVFDPLADEKEVKNEYGIELRRREQLRSNYDLVVLAVKHKDLLDEIDKWINLTDKGGVFVDIKGVVDKNKVKNAIYWSL</sequence>
<evidence type="ECO:0000256" key="4">
    <source>
        <dbReference type="PIRNR" id="PIRNR000124"/>
    </source>
</evidence>
<proteinExistence type="inferred from homology"/>
<dbReference type="PIRSF" id="PIRSF000124">
    <property type="entry name" value="UDPglc_GDPman_dh"/>
    <property type="match status" value="1"/>
</dbReference>
<evidence type="ECO:0000256" key="3">
    <source>
        <dbReference type="ARBA" id="ARBA00023027"/>
    </source>
</evidence>
<dbReference type="GO" id="GO:0051287">
    <property type="term" value="F:NAD binding"/>
    <property type="evidence" value="ECO:0007669"/>
    <property type="project" value="InterPro"/>
</dbReference>
<evidence type="ECO:0000313" key="7">
    <source>
        <dbReference type="EMBL" id="AEA33155.1"/>
    </source>
</evidence>
<feature type="domain" description="UDP-glucose/GDP-mannose dehydrogenase C-terminal" evidence="6">
    <location>
        <begin position="321"/>
        <end position="421"/>
    </location>
</feature>
<reference evidence="7 8" key="1">
    <citation type="journal article" date="2011" name="Stand. Genomic Sci.">
        <title>Complete genome sequence of the thermophilic sulfur-reducer Hippea maritima type strain (MH(2)).</title>
        <authorList>
            <person name="Huntemann M."/>
            <person name="Lu M."/>
            <person name="Nolan M."/>
            <person name="Lapidus A."/>
            <person name="Lucas S."/>
            <person name="Hammon N."/>
            <person name="Deshpande S."/>
            <person name="Cheng J.F."/>
            <person name="Tapia R."/>
            <person name="Han C."/>
            <person name="Goodwin L."/>
            <person name="Pitluck S."/>
            <person name="Liolios K."/>
            <person name="Pagani I."/>
            <person name="Ivanova N."/>
            <person name="Ovchinikova G."/>
            <person name="Pati A."/>
            <person name="Chen A."/>
            <person name="Palaniappan K."/>
            <person name="Land M."/>
            <person name="Hauser L."/>
            <person name="Jeffries C.D."/>
            <person name="Detter J.C."/>
            <person name="Brambilla E.M."/>
            <person name="Rohde M."/>
            <person name="Spring S."/>
            <person name="Goker M."/>
            <person name="Woyke T."/>
            <person name="Bristow J."/>
            <person name="Eisen J.A."/>
            <person name="Markowitz V."/>
            <person name="Hugenholtz P."/>
            <person name="Kyrpides N.C."/>
            <person name="Klenk H.P."/>
            <person name="Mavromatis K."/>
        </authorList>
    </citation>
    <scope>NUCLEOTIDE SEQUENCE [LARGE SCALE GENOMIC DNA]</scope>
    <source>
        <strain evidence="8">ATCC 700847 / DSM 10411 / MH2</strain>
    </source>
</reference>
<dbReference type="NCBIfam" id="TIGR03026">
    <property type="entry name" value="NDP-sugDHase"/>
    <property type="match status" value="1"/>
</dbReference>
<evidence type="ECO:0000256" key="1">
    <source>
        <dbReference type="ARBA" id="ARBA00006601"/>
    </source>
</evidence>
<dbReference type="PANTHER" id="PTHR43491:SF2">
    <property type="entry name" value="UDP-N-ACETYL-D-MANNOSAMINE DEHYDROGENASE"/>
    <property type="match status" value="1"/>
</dbReference>
<keyword evidence="5" id="KW-0472">Membrane</keyword>